<dbReference type="Gene3D" id="3.90.1150.10">
    <property type="entry name" value="Aspartate Aminotransferase, domain 1"/>
    <property type="match status" value="1"/>
</dbReference>
<dbReference type="SUPFAM" id="SSF53383">
    <property type="entry name" value="PLP-dependent transferases"/>
    <property type="match status" value="1"/>
</dbReference>
<evidence type="ECO:0000313" key="7">
    <source>
        <dbReference type="Proteomes" id="UP000605676"/>
    </source>
</evidence>
<dbReference type="CDD" id="cd00609">
    <property type="entry name" value="AAT_like"/>
    <property type="match status" value="1"/>
</dbReference>
<dbReference type="InterPro" id="IPR015421">
    <property type="entry name" value="PyrdxlP-dep_Trfase_major"/>
</dbReference>
<comment type="cofactor">
    <cofactor evidence="1 4">
        <name>pyridoxal 5'-phosphate</name>
        <dbReference type="ChEBI" id="CHEBI:597326"/>
    </cofactor>
</comment>
<dbReference type="InterPro" id="IPR004838">
    <property type="entry name" value="NHTrfase_class1_PyrdxlP-BS"/>
</dbReference>
<keyword evidence="7" id="KW-1185">Reference proteome</keyword>
<dbReference type="InterPro" id="IPR015422">
    <property type="entry name" value="PyrdxlP-dep_Trfase_small"/>
</dbReference>
<proteinExistence type="inferred from homology"/>
<keyword evidence="3 4" id="KW-0808">Transferase</keyword>
<dbReference type="PROSITE" id="PS00105">
    <property type="entry name" value="AA_TRANSFER_CLASS_1"/>
    <property type="match status" value="1"/>
</dbReference>
<evidence type="ECO:0000256" key="2">
    <source>
        <dbReference type="ARBA" id="ARBA00022576"/>
    </source>
</evidence>
<reference evidence="6 7" key="1">
    <citation type="submission" date="2021-01" db="EMBL/GenBank/DDBJ databases">
        <title>Carboxyliciviraga sp.nov., isolated from coastal sediments.</title>
        <authorList>
            <person name="Lu D."/>
            <person name="Zhang T."/>
        </authorList>
    </citation>
    <scope>NUCLEOTIDE SEQUENCE [LARGE SCALE GENOMIC DNA]</scope>
    <source>
        <strain evidence="6 7">N1Y132</strain>
    </source>
</reference>
<dbReference type="InterPro" id="IPR004839">
    <property type="entry name" value="Aminotransferase_I/II_large"/>
</dbReference>
<dbReference type="InterPro" id="IPR050881">
    <property type="entry name" value="LL-DAP_aminotransferase"/>
</dbReference>
<dbReference type="PANTHER" id="PTHR42832">
    <property type="entry name" value="AMINO ACID AMINOTRANSFERASE"/>
    <property type="match status" value="1"/>
</dbReference>
<protein>
    <recommendedName>
        <fullName evidence="4">Aminotransferase</fullName>
        <ecNumber evidence="4">2.6.1.-</ecNumber>
    </recommendedName>
</protein>
<dbReference type="InterPro" id="IPR015424">
    <property type="entry name" value="PyrdxlP-dep_Trfase"/>
</dbReference>
<evidence type="ECO:0000256" key="1">
    <source>
        <dbReference type="ARBA" id="ARBA00001933"/>
    </source>
</evidence>
<evidence type="ECO:0000259" key="5">
    <source>
        <dbReference type="Pfam" id="PF00155"/>
    </source>
</evidence>
<sequence>MQANNIQPANRIGTVEEYYFSIKLKELDKLRKEGKPIINMGIGNPDLPPAPEVLAELNKQSSAENNHGYQSYVGIPELREAMTSWYKTYYQVDINPANEVLPLMGSKEGIMHITLAFVNPGDGVLVPNPGYPTYASVSKIAEANLIHYDLDENNNWLPNLDELEKQDLSKVKLMWINYPNMPTGANADNKFFEQIIAFGKKHNIVIVNDNPYSFILNDSQKSILNIEGAKDIAIELNSLSKSHNMAGWRVGMAVSNPEFIQYILRVKSNMDSGMFKPLQLATVKALELDKDWYKTVNAEYLQRRMLVHEIMDLLECDYDLNQTGMFVWARIPEQYKNSGELSDEILYGCDVFITPGFIFGDKGKQYIRISLCTNQTVLQEAKQRIKTLKN</sequence>
<evidence type="ECO:0000256" key="4">
    <source>
        <dbReference type="RuleBase" id="RU000481"/>
    </source>
</evidence>
<evidence type="ECO:0000256" key="3">
    <source>
        <dbReference type="ARBA" id="ARBA00022679"/>
    </source>
</evidence>
<dbReference type="RefSeq" id="WP_200463744.1">
    <property type="nucleotide sequence ID" value="NZ_JAENRR010000006.1"/>
</dbReference>
<evidence type="ECO:0000313" key="6">
    <source>
        <dbReference type="EMBL" id="MBK3516516.1"/>
    </source>
</evidence>
<dbReference type="GO" id="GO:0008483">
    <property type="term" value="F:transaminase activity"/>
    <property type="evidence" value="ECO:0007669"/>
    <property type="project" value="UniProtKB-KW"/>
</dbReference>
<gene>
    <name evidence="6" type="ORF">JIV24_04120</name>
</gene>
<dbReference type="Gene3D" id="3.40.640.10">
    <property type="entry name" value="Type I PLP-dependent aspartate aminotransferase-like (Major domain)"/>
    <property type="match status" value="1"/>
</dbReference>
<comment type="caution">
    <text evidence="6">The sequence shown here is derived from an EMBL/GenBank/DDBJ whole genome shotgun (WGS) entry which is preliminary data.</text>
</comment>
<accession>A0ABS1HFS5</accession>
<dbReference type="Proteomes" id="UP000605676">
    <property type="component" value="Unassembled WGS sequence"/>
</dbReference>
<feature type="domain" description="Aminotransferase class I/classII large" evidence="5">
    <location>
        <begin position="36"/>
        <end position="385"/>
    </location>
</feature>
<organism evidence="6 7">
    <name type="scientific">Carboxylicivirga marina</name>
    <dbReference type="NCBI Taxonomy" id="2800988"/>
    <lineage>
        <taxon>Bacteria</taxon>
        <taxon>Pseudomonadati</taxon>
        <taxon>Bacteroidota</taxon>
        <taxon>Bacteroidia</taxon>
        <taxon>Marinilabiliales</taxon>
        <taxon>Marinilabiliaceae</taxon>
        <taxon>Carboxylicivirga</taxon>
    </lineage>
</organism>
<dbReference type="PANTHER" id="PTHR42832:SF3">
    <property type="entry name" value="L-GLUTAMINE--4-(METHYLSULFANYL)-2-OXOBUTANOATE AMINOTRANSFERASE"/>
    <property type="match status" value="1"/>
</dbReference>
<keyword evidence="2 4" id="KW-0032">Aminotransferase</keyword>
<comment type="similarity">
    <text evidence="4">Belongs to the class-I pyridoxal-phosphate-dependent aminotransferase family.</text>
</comment>
<dbReference type="EC" id="2.6.1.-" evidence="4"/>
<name>A0ABS1HFS5_9BACT</name>
<dbReference type="Pfam" id="PF00155">
    <property type="entry name" value="Aminotran_1_2"/>
    <property type="match status" value="1"/>
</dbReference>
<dbReference type="EMBL" id="JAENRR010000006">
    <property type="protein sequence ID" value="MBK3516516.1"/>
    <property type="molecule type" value="Genomic_DNA"/>
</dbReference>